<evidence type="ECO:0000256" key="5">
    <source>
        <dbReference type="ARBA" id="ARBA00022670"/>
    </source>
</evidence>
<evidence type="ECO:0000259" key="14">
    <source>
        <dbReference type="Pfam" id="PF02163"/>
    </source>
</evidence>
<keyword evidence="5 15" id="KW-0645">Protease</keyword>
<dbReference type="PANTHER" id="PTHR35864:SF1">
    <property type="entry name" value="ZINC METALLOPROTEASE YWHC-RELATED"/>
    <property type="match status" value="1"/>
</dbReference>
<evidence type="ECO:0000313" key="16">
    <source>
        <dbReference type="Proteomes" id="UP001597497"/>
    </source>
</evidence>
<feature type="transmembrane region" description="Helical" evidence="13">
    <location>
        <begin position="133"/>
        <end position="155"/>
    </location>
</feature>
<feature type="transmembrane region" description="Helical" evidence="13">
    <location>
        <begin position="52"/>
        <end position="71"/>
    </location>
</feature>
<comment type="caution">
    <text evidence="15">The sequence shown here is derived from an EMBL/GenBank/DDBJ whole genome shotgun (WGS) entry which is preliminary data.</text>
</comment>
<keyword evidence="10 13" id="KW-1133">Transmembrane helix</keyword>
<keyword evidence="11" id="KW-0482">Metalloprotease</keyword>
<evidence type="ECO:0000256" key="2">
    <source>
        <dbReference type="ARBA" id="ARBA00004651"/>
    </source>
</evidence>
<evidence type="ECO:0000256" key="8">
    <source>
        <dbReference type="ARBA" id="ARBA00022801"/>
    </source>
</evidence>
<comment type="cofactor">
    <cofactor evidence="1">
        <name>Zn(2+)</name>
        <dbReference type="ChEBI" id="CHEBI:29105"/>
    </cofactor>
</comment>
<feature type="transmembrane region" description="Helical" evidence="13">
    <location>
        <begin position="91"/>
        <end position="113"/>
    </location>
</feature>
<proteinExistence type="inferred from homology"/>
<evidence type="ECO:0000256" key="12">
    <source>
        <dbReference type="ARBA" id="ARBA00023136"/>
    </source>
</evidence>
<evidence type="ECO:0000256" key="3">
    <source>
        <dbReference type="ARBA" id="ARBA00007931"/>
    </source>
</evidence>
<evidence type="ECO:0000313" key="15">
    <source>
        <dbReference type="EMBL" id="MFD2672419.1"/>
    </source>
</evidence>
<keyword evidence="9" id="KW-0862">Zinc</keyword>
<evidence type="ECO:0000256" key="1">
    <source>
        <dbReference type="ARBA" id="ARBA00001947"/>
    </source>
</evidence>
<dbReference type="GO" id="GO:0006508">
    <property type="term" value="P:proteolysis"/>
    <property type="evidence" value="ECO:0007669"/>
    <property type="project" value="UniProtKB-KW"/>
</dbReference>
<accession>A0ABW5RDD4</accession>
<keyword evidence="12 13" id="KW-0472">Membrane</keyword>
<evidence type="ECO:0000256" key="13">
    <source>
        <dbReference type="SAM" id="Phobius"/>
    </source>
</evidence>
<dbReference type="GO" id="GO:0008233">
    <property type="term" value="F:peptidase activity"/>
    <property type="evidence" value="ECO:0007669"/>
    <property type="project" value="UniProtKB-KW"/>
</dbReference>
<feature type="transmembrane region" description="Helical" evidence="13">
    <location>
        <begin position="206"/>
        <end position="225"/>
    </location>
</feature>
<evidence type="ECO:0000256" key="6">
    <source>
        <dbReference type="ARBA" id="ARBA00022692"/>
    </source>
</evidence>
<keyword evidence="7" id="KW-0479">Metal-binding</keyword>
<feature type="transmembrane region" description="Helical" evidence="13">
    <location>
        <begin position="12"/>
        <end position="32"/>
    </location>
</feature>
<keyword evidence="16" id="KW-1185">Reference proteome</keyword>
<dbReference type="Proteomes" id="UP001597497">
    <property type="component" value="Unassembled WGS sequence"/>
</dbReference>
<dbReference type="Pfam" id="PF02163">
    <property type="entry name" value="Peptidase_M50"/>
    <property type="match status" value="1"/>
</dbReference>
<evidence type="ECO:0000256" key="10">
    <source>
        <dbReference type="ARBA" id="ARBA00022989"/>
    </source>
</evidence>
<dbReference type="CDD" id="cd06158">
    <property type="entry name" value="S2P-M50_like_1"/>
    <property type="match status" value="1"/>
</dbReference>
<evidence type="ECO:0000256" key="7">
    <source>
        <dbReference type="ARBA" id="ARBA00022723"/>
    </source>
</evidence>
<comment type="subcellular location">
    <subcellularLocation>
        <location evidence="2">Cell membrane</location>
        <topology evidence="2">Multi-pass membrane protein</topology>
    </subcellularLocation>
</comment>
<keyword evidence="6 13" id="KW-0812">Transmembrane</keyword>
<dbReference type="InterPro" id="IPR052348">
    <property type="entry name" value="Metallopeptidase_M50B"/>
</dbReference>
<dbReference type="InterPro" id="IPR008915">
    <property type="entry name" value="Peptidase_M50"/>
</dbReference>
<dbReference type="PANTHER" id="PTHR35864">
    <property type="entry name" value="ZINC METALLOPROTEASE MJ0611-RELATED"/>
    <property type="match status" value="1"/>
</dbReference>
<evidence type="ECO:0000256" key="9">
    <source>
        <dbReference type="ARBA" id="ARBA00022833"/>
    </source>
</evidence>
<evidence type="ECO:0000256" key="11">
    <source>
        <dbReference type="ARBA" id="ARBA00023049"/>
    </source>
</evidence>
<evidence type="ECO:0000256" key="4">
    <source>
        <dbReference type="ARBA" id="ARBA00022475"/>
    </source>
</evidence>
<keyword evidence="4" id="KW-1003">Cell membrane</keyword>
<comment type="similarity">
    <text evidence="3">Belongs to the peptidase M50B family.</text>
</comment>
<keyword evidence="8" id="KW-0378">Hydrolase</keyword>
<dbReference type="InterPro" id="IPR044537">
    <property type="entry name" value="Rip2-like"/>
</dbReference>
<dbReference type="RefSeq" id="WP_379929981.1">
    <property type="nucleotide sequence ID" value="NZ_JBHUMM010000037.1"/>
</dbReference>
<reference evidence="16" key="1">
    <citation type="journal article" date="2019" name="Int. J. Syst. Evol. Microbiol.">
        <title>The Global Catalogue of Microorganisms (GCM) 10K type strain sequencing project: providing services to taxonomists for standard genome sequencing and annotation.</title>
        <authorList>
            <consortium name="The Broad Institute Genomics Platform"/>
            <consortium name="The Broad Institute Genome Sequencing Center for Infectious Disease"/>
            <person name="Wu L."/>
            <person name="Ma J."/>
        </authorList>
    </citation>
    <scope>NUCLEOTIDE SEQUENCE [LARGE SCALE GENOMIC DNA]</scope>
    <source>
        <strain evidence="16">KCTC 33676</strain>
    </source>
</reference>
<name>A0ABW5RDD4_9BACL</name>
<gene>
    <name evidence="15" type="ORF">ACFSUC_12670</name>
</gene>
<feature type="transmembrane region" description="Helical" evidence="13">
    <location>
        <begin position="176"/>
        <end position="194"/>
    </location>
</feature>
<protein>
    <submittedName>
        <fullName evidence="15">Site-2 protease family protein</fullName>
    </submittedName>
</protein>
<dbReference type="EMBL" id="JBHUMM010000037">
    <property type="protein sequence ID" value="MFD2672419.1"/>
    <property type="molecule type" value="Genomic_DNA"/>
</dbReference>
<sequence>MAFLHFDLDVLPFIFLVILIAFTLHEFAHAYVAYRFGDDTAYRQGRVTLNPMAHLDLLGTLLIFLAGFGWAKPVPVNRSNFRNPRMMSVIVSAAGPLSNLIIAFVGLILMYLYFQFGWNDALSPGGAEAIETFLGYLIDLNLLLFVFNLIPLPPLDGFRILEDVVPRSVRLQLTQVSQWAVFIFLLVVFIPPLNTKVLQPILSLRYDIFNAMNVVMESIFGFVIFNRI</sequence>
<organism evidence="15 16">
    <name type="scientific">Marinicrinis sediminis</name>
    <dbReference type="NCBI Taxonomy" id="1652465"/>
    <lineage>
        <taxon>Bacteria</taxon>
        <taxon>Bacillati</taxon>
        <taxon>Bacillota</taxon>
        <taxon>Bacilli</taxon>
        <taxon>Bacillales</taxon>
        <taxon>Paenibacillaceae</taxon>
    </lineage>
</organism>
<feature type="domain" description="Peptidase M50" evidence="14">
    <location>
        <begin position="129"/>
        <end position="186"/>
    </location>
</feature>